<evidence type="ECO:0000256" key="5">
    <source>
        <dbReference type="ARBA" id="ARBA00022574"/>
    </source>
</evidence>
<dbReference type="FunFam" id="2.130.10.10:FF:000290">
    <property type="entry name" value="Protein HIR"/>
    <property type="match status" value="1"/>
</dbReference>
<proteinExistence type="inferred from homology"/>
<dbReference type="AlphaFoldDB" id="A0A1E4SVI8"/>
<gene>
    <name evidence="16" type="ORF">CANARDRAFT_185420</name>
</gene>
<dbReference type="Pfam" id="PF24105">
    <property type="entry name" value="Beta-prop_CAF1B_HIR1"/>
    <property type="match status" value="1"/>
</dbReference>
<feature type="non-terminal residue" evidence="16">
    <location>
        <position position="938"/>
    </location>
</feature>
<organism evidence="16 17">
    <name type="scientific">[Candida] arabinofermentans NRRL YB-2248</name>
    <dbReference type="NCBI Taxonomy" id="983967"/>
    <lineage>
        <taxon>Eukaryota</taxon>
        <taxon>Fungi</taxon>
        <taxon>Dikarya</taxon>
        <taxon>Ascomycota</taxon>
        <taxon>Saccharomycotina</taxon>
        <taxon>Pichiomycetes</taxon>
        <taxon>Pichiales</taxon>
        <taxon>Pichiaceae</taxon>
        <taxon>Ogataea</taxon>
        <taxon>Ogataea/Candida clade</taxon>
    </lineage>
</organism>
<evidence type="ECO:0000256" key="11">
    <source>
        <dbReference type="PROSITE-ProRule" id="PRU00221"/>
    </source>
</evidence>
<dbReference type="InterPro" id="IPR001680">
    <property type="entry name" value="WD40_rpt"/>
</dbReference>
<dbReference type="InterPro" id="IPR036322">
    <property type="entry name" value="WD40_repeat_dom_sf"/>
</dbReference>
<evidence type="ECO:0000256" key="3">
    <source>
        <dbReference type="ARBA" id="ARBA00007306"/>
    </source>
</evidence>
<dbReference type="GO" id="GO:0000417">
    <property type="term" value="C:HIR complex"/>
    <property type="evidence" value="ECO:0007669"/>
    <property type="project" value="UniProtKB-ARBA"/>
</dbReference>
<evidence type="ECO:0000256" key="10">
    <source>
        <dbReference type="ARBA" id="ARBA00023242"/>
    </source>
</evidence>
<evidence type="ECO:0000313" key="16">
    <source>
        <dbReference type="EMBL" id="ODV83523.1"/>
    </source>
</evidence>
<dbReference type="GO" id="GO:0031491">
    <property type="term" value="F:nucleosome binding"/>
    <property type="evidence" value="ECO:0007669"/>
    <property type="project" value="TreeGrafter"/>
</dbReference>
<feature type="repeat" description="WD" evidence="11">
    <location>
        <begin position="81"/>
        <end position="113"/>
    </location>
</feature>
<feature type="repeat" description="WD" evidence="11">
    <location>
        <begin position="13"/>
        <end position="54"/>
    </location>
</feature>
<dbReference type="GO" id="GO:0000785">
    <property type="term" value="C:chromatin"/>
    <property type="evidence" value="ECO:0007669"/>
    <property type="project" value="TreeGrafter"/>
</dbReference>
<dbReference type="Pfam" id="PF00400">
    <property type="entry name" value="WD40"/>
    <property type="match status" value="1"/>
</dbReference>
<evidence type="ECO:0000256" key="4">
    <source>
        <dbReference type="ARBA" id="ARBA00022491"/>
    </source>
</evidence>
<keyword evidence="6 12" id="KW-0677">Repeat</keyword>
<evidence type="ECO:0000256" key="1">
    <source>
        <dbReference type="ARBA" id="ARBA00002677"/>
    </source>
</evidence>
<sequence length="938" mass="105822">MHILKFPWLKHTEENRNFEVYSVSVSPDGQRLASGGLDGKIRIWLVDTLKEYHLKLMKEPFVEEASKIELDSRKCRPLCSMGRHTGAVTCVRFSPTGRFLASGSDDKILLIWEKDEEKTRIMAQNMDQRLQFGFDGSGTDIETADLEHWTVRKRLVAHDNDIQDMAWAPDSSILVTVGLDRSIIVWSGTTFEKIKRFDIHQSHVKGVVFDPANKYFATCSDDRTLRIFRYRRTSPTEMSFSVESVVMDPFKKTPLTTYFRRCSWSPDGQHIAAPNATNGGLSSVAIINRGSWESEISLIGHDLPCEVCSFSPRLYEAAEIEGQTVKNNKSNEPRISTVLATAGQDRTLALWNTSMATPLAVATDICLKTITDISWDPMGEFVFISSLDGTITTIFFENSELGKPIPLEINDTQLHRYGADRESMVFPESIDQLKLEEKAESLLEKIPHVATKLDKLMGGGSSEFNKPQDKTAVAASTTPVINTLMPRSKKHPNKLMPSAPLQNPFSNPLPSTVNILVPSSQKITYTKSGKKRVAPLLISGSSSSSTTANINGNTITSTSVSGNSKPTPSLLSEQKKRANLIQKNLSTPSYKLPRLGLQTLVSSIRDGMTSEQLSDGDDAENNIDHIAENSMLTTKKRGAARNSTSRKRREIDTPSYLSKSMISPASVYGDLKIQPFILLNFEAGNPFTGDVLEIRNDSDDEGVYDNDFDEFDNINKLFVSDPLLKKFKFEYYNNHKFTNACNGNYIDLQGTKIEYWCVTTETGSIVLLSKEGRQLRPSFEVGCNITHLFTRDEFLLALTSTGLIYSWDLKLSKCLMSGISISPIINEFYKFDSTKKKFEPCALVKFIEVGLYGLPIIVLTNDYVYEYKRDWYCWVSLFDPWYIEQLNIDDLKKIRFDNKLYRILIRRLILKTSRDSKKEKTLLDDDIVDVIKTTFNQL</sequence>
<dbReference type="SUPFAM" id="SSF50978">
    <property type="entry name" value="WD40 repeat-like"/>
    <property type="match status" value="1"/>
</dbReference>
<comment type="subcellular location">
    <subcellularLocation>
        <location evidence="2 12">Nucleus</location>
    </subcellularLocation>
</comment>
<accession>A0A1E4SVI8</accession>
<dbReference type="InterPro" id="IPR011494">
    <property type="entry name" value="HIRA-like_C"/>
</dbReference>
<evidence type="ECO:0000256" key="6">
    <source>
        <dbReference type="ARBA" id="ARBA00022737"/>
    </source>
</evidence>
<dbReference type="PANTHER" id="PTHR13831">
    <property type="entry name" value="MEMBER OF THE HIR1 FAMILY OF WD-REPEAT PROTEINS"/>
    <property type="match status" value="1"/>
</dbReference>
<evidence type="ECO:0000259" key="14">
    <source>
        <dbReference type="Pfam" id="PF07569"/>
    </source>
</evidence>
<evidence type="ECO:0000256" key="7">
    <source>
        <dbReference type="ARBA" id="ARBA00022853"/>
    </source>
</evidence>
<dbReference type="Pfam" id="PF07569">
    <property type="entry name" value="Hira"/>
    <property type="match status" value="1"/>
</dbReference>
<dbReference type="InterPro" id="IPR031120">
    <property type="entry name" value="HIR1-like"/>
</dbReference>
<feature type="repeat" description="WD" evidence="11">
    <location>
        <begin position="155"/>
        <end position="196"/>
    </location>
</feature>
<keyword evidence="4 12" id="KW-0678">Repressor</keyword>
<feature type="region of interest" description="Disordered" evidence="13">
    <location>
        <begin position="541"/>
        <end position="570"/>
    </location>
</feature>
<feature type="domain" description="Protein HIRA-like C-terminal" evidence="14">
    <location>
        <begin position="772"/>
        <end position="885"/>
    </location>
</feature>
<evidence type="ECO:0000256" key="8">
    <source>
        <dbReference type="ARBA" id="ARBA00023015"/>
    </source>
</evidence>
<keyword evidence="10 12" id="KW-0539">Nucleus</keyword>
<protein>
    <recommendedName>
        <fullName evidence="12">Protein HIR</fullName>
    </recommendedName>
</protein>
<feature type="compositionally biased region" description="Low complexity" evidence="13">
    <location>
        <begin position="541"/>
        <end position="564"/>
    </location>
</feature>
<evidence type="ECO:0000256" key="12">
    <source>
        <dbReference type="RuleBase" id="RU364014"/>
    </source>
</evidence>
<dbReference type="GO" id="GO:0006355">
    <property type="term" value="P:regulation of DNA-templated transcription"/>
    <property type="evidence" value="ECO:0007669"/>
    <property type="project" value="InterPro"/>
</dbReference>
<keyword evidence="5 11" id="KW-0853">WD repeat</keyword>
<comment type="function">
    <text evidence="1 12">Required for replication-independent chromatin assembly and for the periodic repression of histone gene transcription during the cell cycle.</text>
</comment>
<comment type="similarity">
    <text evidence="3 12">Belongs to the WD repeat HIR1 family.</text>
</comment>
<dbReference type="STRING" id="983967.A0A1E4SVI8"/>
<dbReference type="EMBL" id="KV453863">
    <property type="protein sequence ID" value="ODV83523.1"/>
    <property type="molecule type" value="Genomic_DNA"/>
</dbReference>
<name>A0A1E4SVI8_9ASCO</name>
<evidence type="ECO:0000259" key="15">
    <source>
        <dbReference type="Pfam" id="PF24105"/>
    </source>
</evidence>
<feature type="repeat" description="WD" evidence="11">
    <location>
        <begin position="197"/>
        <end position="238"/>
    </location>
</feature>
<dbReference type="GO" id="GO:0034728">
    <property type="term" value="P:nucleosome organization"/>
    <property type="evidence" value="ECO:0007669"/>
    <property type="project" value="UniProtKB-ARBA"/>
</dbReference>
<dbReference type="Pfam" id="PF09453">
    <property type="entry name" value="HIRA_B"/>
    <property type="match status" value="1"/>
</dbReference>
<evidence type="ECO:0000256" key="13">
    <source>
        <dbReference type="SAM" id="MobiDB-lite"/>
    </source>
</evidence>
<dbReference type="FunFam" id="2.130.10.10:FF:001073">
    <property type="entry name" value="Protein HIR"/>
    <property type="match status" value="1"/>
</dbReference>
<dbReference type="InterPro" id="IPR015943">
    <property type="entry name" value="WD40/YVTN_repeat-like_dom_sf"/>
</dbReference>
<dbReference type="InterPro" id="IPR019015">
    <property type="entry name" value="HIRA_B_motif"/>
</dbReference>
<dbReference type="PANTHER" id="PTHR13831:SF0">
    <property type="entry name" value="PROTEIN HIRA"/>
    <property type="match status" value="1"/>
</dbReference>
<evidence type="ECO:0000256" key="2">
    <source>
        <dbReference type="ARBA" id="ARBA00004123"/>
    </source>
</evidence>
<keyword evidence="7 12" id="KW-0156">Chromatin regulator</keyword>
<feature type="domain" description="CAF1B/HIR1 beta-propeller" evidence="15">
    <location>
        <begin position="73"/>
        <end position="401"/>
    </location>
</feature>
<dbReference type="PROSITE" id="PS50082">
    <property type="entry name" value="WD_REPEATS_2"/>
    <property type="match status" value="4"/>
</dbReference>
<keyword evidence="8 12" id="KW-0805">Transcription regulation</keyword>
<dbReference type="Gene3D" id="2.130.10.10">
    <property type="entry name" value="YVTN repeat-like/Quinoprotein amine dehydrogenase"/>
    <property type="match status" value="3"/>
</dbReference>
<dbReference type="GO" id="GO:0006351">
    <property type="term" value="P:DNA-templated transcription"/>
    <property type="evidence" value="ECO:0007669"/>
    <property type="project" value="InterPro"/>
</dbReference>
<dbReference type="GO" id="GO:0005634">
    <property type="term" value="C:nucleus"/>
    <property type="evidence" value="ECO:0007669"/>
    <property type="project" value="UniProtKB-SubCell"/>
</dbReference>
<reference evidence="17" key="1">
    <citation type="submission" date="2016-04" db="EMBL/GenBank/DDBJ databases">
        <title>Comparative genomics of biotechnologically important yeasts.</title>
        <authorList>
            <consortium name="DOE Joint Genome Institute"/>
            <person name="Riley R."/>
            <person name="Haridas S."/>
            <person name="Wolfe K.H."/>
            <person name="Lopes M.R."/>
            <person name="Hittinger C.T."/>
            <person name="Goker M."/>
            <person name="Salamov A."/>
            <person name="Wisecaver J."/>
            <person name="Long T.M."/>
            <person name="Aerts A.L."/>
            <person name="Barry K."/>
            <person name="Choi C."/>
            <person name="Clum A."/>
            <person name="Coughlan A.Y."/>
            <person name="Deshpande S."/>
            <person name="Douglass A.P."/>
            <person name="Hanson S.J."/>
            <person name="Klenk H.-P."/>
            <person name="Labutti K."/>
            <person name="Lapidus A."/>
            <person name="Lindquist E."/>
            <person name="Lipzen A."/>
            <person name="Meier-Kolthoff J.P."/>
            <person name="Ohm R.A."/>
            <person name="Otillar R.P."/>
            <person name="Pangilinan J."/>
            <person name="Peng Y."/>
            <person name="Rokas A."/>
            <person name="Rosa C.A."/>
            <person name="Scheuner C."/>
            <person name="Sibirny A.A."/>
            <person name="Slot J.C."/>
            <person name="Stielow J.B."/>
            <person name="Sun H."/>
            <person name="Kurtzman C.P."/>
            <person name="Blackwell M."/>
            <person name="Grigoriev I.V."/>
            <person name="Jeffries T.W."/>
        </authorList>
    </citation>
    <scope>NUCLEOTIDE SEQUENCE [LARGE SCALE GENOMIC DNA]</scope>
    <source>
        <strain evidence="17">NRRL YB-2248</strain>
    </source>
</reference>
<dbReference type="PROSITE" id="PS50294">
    <property type="entry name" value="WD_REPEATS_REGION"/>
    <property type="match status" value="3"/>
</dbReference>
<evidence type="ECO:0000313" key="17">
    <source>
        <dbReference type="Proteomes" id="UP000094801"/>
    </source>
</evidence>
<dbReference type="InterPro" id="IPR055410">
    <property type="entry name" value="Beta-prop_CAF1B_HIR1"/>
</dbReference>
<evidence type="ECO:0000256" key="9">
    <source>
        <dbReference type="ARBA" id="ARBA00023163"/>
    </source>
</evidence>
<dbReference type="Proteomes" id="UP000094801">
    <property type="component" value="Unassembled WGS sequence"/>
</dbReference>
<keyword evidence="9 12" id="KW-0804">Transcription</keyword>
<keyword evidence="17" id="KW-1185">Reference proteome</keyword>
<dbReference type="SMART" id="SM00320">
    <property type="entry name" value="WD40"/>
    <property type="match status" value="6"/>
</dbReference>
<dbReference type="OrthoDB" id="1741719at2759"/>